<protein>
    <submittedName>
        <fullName evidence="4">Glycosyl transferase</fullName>
    </submittedName>
</protein>
<dbReference type="RefSeq" id="WP_271163755.1">
    <property type="nucleotide sequence ID" value="NZ_BSFD01000001.1"/>
</dbReference>
<sequence length="303" mass="34790">MADASLISPTTERRTSPRAAYRKRRRRRERVHMFGQLVDLVKPEEVLHHVQDAVAEGRKSLVANHNLHSLYLIQKHPEMRPFYDKAEMIEVDSTPMIWFSRALGLHSRGFHRCTYLDWRDHFWSVANRKGWRVMSVGGEPGVGEEAARRLGARYPRAEIRTRHGFFDATPGSADNAEIVAEIQAFKPHILFVGMGMPRQELWTLAVYDALPDCVIFSVGAAFDYEAGTQTPAPRWMGRAGVEWAYRLVQNPRRLFTRYCVEPWALIPLAIRDLRAARRRMIGKQARRTEDFGAPPVDNFPRGG</sequence>
<dbReference type="NCBIfam" id="TIGR00696">
    <property type="entry name" value="wecG_tagA_cpsF"/>
    <property type="match status" value="1"/>
</dbReference>
<evidence type="ECO:0000313" key="5">
    <source>
        <dbReference type="Proteomes" id="UP001143509"/>
    </source>
</evidence>
<dbReference type="GO" id="GO:0016740">
    <property type="term" value="F:transferase activity"/>
    <property type="evidence" value="ECO:0007669"/>
    <property type="project" value="UniProtKB-KW"/>
</dbReference>
<keyword evidence="5" id="KW-1185">Reference proteome</keyword>
<dbReference type="CDD" id="cd06533">
    <property type="entry name" value="Glyco_transf_WecG_TagA"/>
    <property type="match status" value="1"/>
</dbReference>
<dbReference type="InterPro" id="IPR004629">
    <property type="entry name" value="WecG_TagA_CpsF"/>
</dbReference>
<dbReference type="EMBL" id="BSFD01000001">
    <property type="protein sequence ID" value="GLK47377.1"/>
    <property type="molecule type" value="Genomic_DNA"/>
</dbReference>
<evidence type="ECO:0000256" key="3">
    <source>
        <dbReference type="SAM" id="MobiDB-lite"/>
    </source>
</evidence>
<proteinExistence type="predicted"/>
<evidence type="ECO:0000313" key="4">
    <source>
        <dbReference type="EMBL" id="GLK47377.1"/>
    </source>
</evidence>
<accession>A0ABQ5T3P6</accession>
<reference evidence="4" key="1">
    <citation type="journal article" date="2014" name="Int. J. Syst. Evol. Microbiol.">
        <title>Complete genome of a new Firmicutes species belonging to the dominant human colonic microbiota ('Ruminococcus bicirculans') reveals two chromosomes and a selective capacity to utilize plant glucans.</title>
        <authorList>
            <consortium name="NISC Comparative Sequencing Program"/>
            <person name="Wegmann U."/>
            <person name="Louis P."/>
            <person name="Goesmann A."/>
            <person name="Henrissat B."/>
            <person name="Duncan S.H."/>
            <person name="Flint H.J."/>
        </authorList>
    </citation>
    <scope>NUCLEOTIDE SEQUENCE</scope>
    <source>
        <strain evidence="4">VKM B-1499</strain>
    </source>
</reference>
<name>A0ABQ5T3P6_9CAUL</name>
<dbReference type="Proteomes" id="UP001143509">
    <property type="component" value="Unassembled WGS sequence"/>
</dbReference>
<dbReference type="PANTHER" id="PTHR34136:SF1">
    <property type="entry name" value="UDP-N-ACETYL-D-MANNOSAMINURONIC ACID TRANSFERASE"/>
    <property type="match status" value="1"/>
</dbReference>
<dbReference type="Pfam" id="PF03808">
    <property type="entry name" value="Glyco_tran_WecG"/>
    <property type="match status" value="1"/>
</dbReference>
<evidence type="ECO:0000256" key="2">
    <source>
        <dbReference type="ARBA" id="ARBA00022679"/>
    </source>
</evidence>
<organism evidence="4 5">
    <name type="scientific">Brevundimonas intermedia</name>
    <dbReference type="NCBI Taxonomy" id="74315"/>
    <lineage>
        <taxon>Bacteria</taxon>
        <taxon>Pseudomonadati</taxon>
        <taxon>Pseudomonadota</taxon>
        <taxon>Alphaproteobacteria</taxon>
        <taxon>Caulobacterales</taxon>
        <taxon>Caulobacteraceae</taxon>
        <taxon>Brevundimonas</taxon>
    </lineage>
</organism>
<keyword evidence="2 4" id="KW-0808">Transferase</keyword>
<keyword evidence="1" id="KW-0328">Glycosyltransferase</keyword>
<dbReference type="PANTHER" id="PTHR34136">
    <property type="match status" value="1"/>
</dbReference>
<feature type="region of interest" description="Disordered" evidence="3">
    <location>
        <begin position="1"/>
        <end position="25"/>
    </location>
</feature>
<comment type="caution">
    <text evidence="4">The sequence shown here is derived from an EMBL/GenBank/DDBJ whole genome shotgun (WGS) entry which is preliminary data.</text>
</comment>
<evidence type="ECO:0000256" key="1">
    <source>
        <dbReference type="ARBA" id="ARBA00022676"/>
    </source>
</evidence>
<gene>
    <name evidence="4" type="primary">hfsJ</name>
    <name evidence="4" type="ORF">GCM10017620_03500</name>
</gene>
<reference evidence="4" key="2">
    <citation type="submission" date="2023-01" db="EMBL/GenBank/DDBJ databases">
        <authorList>
            <person name="Sun Q."/>
            <person name="Evtushenko L."/>
        </authorList>
    </citation>
    <scope>NUCLEOTIDE SEQUENCE</scope>
    <source>
        <strain evidence="4">VKM B-1499</strain>
    </source>
</reference>